<keyword evidence="2" id="KW-1185">Reference proteome</keyword>
<evidence type="ECO:0000313" key="2">
    <source>
        <dbReference type="Proteomes" id="UP001066276"/>
    </source>
</evidence>
<comment type="caution">
    <text evidence="1">The sequence shown here is derived from an EMBL/GenBank/DDBJ whole genome shotgun (WGS) entry which is preliminary data.</text>
</comment>
<proteinExistence type="predicted"/>
<name>A0AAV7P612_PLEWA</name>
<organism evidence="1 2">
    <name type="scientific">Pleurodeles waltl</name>
    <name type="common">Iberian ribbed newt</name>
    <dbReference type="NCBI Taxonomy" id="8319"/>
    <lineage>
        <taxon>Eukaryota</taxon>
        <taxon>Metazoa</taxon>
        <taxon>Chordata</taxon>
        <taxon>Craniata</taxon>
        <taxon>Vertebrata</taxon>
        <taxon>Euteleostomi</taxon>
        <taxon>Amphibia</taxon>
        <taxon>Batrachia</taxon>
        <taxon>Caudata</taxon>
        <taxon>Salamandroidea</taxon>
        <taxon>Salamandridae</taxon>
        <taxon>Pleurodelinae</taxon>
        <taxon>Pleurodeles</taxon>
    </lineage>
</organism>
<accession>A0AAV7P612</accession>
<sequence>MTSHYGDVAPLNVRRNEVITQRLLTAGIVYKPVRAGSGGGGTLLSVTQSAKPSLPSPSRFASLGSTVGSLNSFSQSPPSSTWYTVVHSRDITARGTNPRALRLSSRPMALFQTVVPRALKGKWLISRTPFERKRNLQISFVRGFAFVERDALRLYLFFGDRRLHVCIKKDTEGQKRSSKALRTSSVQRRFFLSCRHVRAIHA</sequence>
<dbReference type="AlphaFoldDB" id="A0AAV7P612"/>
<evidence type="ECO:0000313" key="1">
    <source>
        <dbReference type="EMBL" id="KAJ1122702.1"/>
    </source>
</evidence>
<gene>
    <name evidence="1" type="ORF">NDU88_001187</name>
</gene>
<dbReference type="EMBL" id="JANPWB010000011">
    <property type="protein sequence ID" value="KAJ1122702.1"/>
    <property type="molecule type" value="Genomic_DNA"/>
</dbReference>
<dbReference type="Proteomes" id="UP001066276">
    <property type="component" value="Chromosome 7"/>
</dbReference>
<protein>
    <submittedName>
        <fullName evidence="1">Uncharacterized protein</fullName>
    </submittedName>
</protein>
<reference evidence="1" key="1">
    <citation type="journal article" date="2022" name="bioRxiv">
        <title>Sequencing and chromosome-scale assembly of the giantPleurodeles waltlgenome.</title>
        <authorList>
            <person name="Brown T."/>
            <person name="Elewa A."/>
            <person name="Iarovenko S."/>
            <person name="Subramanian E."/>
            <person name="Araus A.J."/>
            <person name="Petzold A."/>
            <person name="Susuki M."/>
            <person name="Suzuki K.-i.T."/>
            <person name="Hayashi T."/>
            <person name="Toyoda A."/>
            <person name="Oliveira C."/>
            <person name="Osipova E."/>
            <person name="Leigh N.D."/>
            <person name="Simon A."/>
            <person name="Yun M.H."/>
        </authorList>
    </citation>
    <scope>NUCLEOTIDE SEQUENCE</scope>
    <source>
        <strain evidence="1">20211129_DDA</strain>
        <tissue evidence="1">Liver</tissue>
    </source>
</reference>